<keyword evidence="2" id="KW-1185">Reference proteome</keyword>
<feature type="non-terminal residue" evidence="1">
    <location>
        <position position="1"/>
    </location>
</feature>
<dbReference type="InterPro" id="IPR042213">
    <property type="entry name" value="NBD_C_sf"/>
</dbReference>
<sequence length="58" mass="6119">RHAIVRGPMLPGVVSLWEPVEGPAQGIPYVVFAGNVGNDQSLLDVVRTLSAQPAPDAR</sequence>
<reference evidence="1 2" key="1">
    <citation type="submission" date="2020-04" db="EMBL/GenBank/DDBJ databases">
        <authorList>
            <person name="Liu S."/>
        </authorList>
    </citation>
    <scope>NUCLEOTIDE SEQUENCE [LARGE SCALE GENOMIC DNA]</scope>
    <source>
        <strain evidence="1 2">CGMCC 1.15091</strain>
    </source>
</reference>
<organism evidence="1 2">
    <name type="scientific">Arthrobacter deserti</name>
    <dbReference type="NCBI Taxonomy" id="1742687"/>
    <lineage>
        <taxon>Bacteria</taxon>
        <taxon>Bacillati</taxon>
        <taxon>Actinomycetota</taxon>
        <taxon>Actinomycetes</taxon>
        <taxon>Micrococcales</taxon>
        <taxon>Micrococcaceae</taxon>
        <taxon>Arthrobacter</taxon>
    </lineage>
</organism>
<dbReference type="Proteomes" id="UP000523795">
    <property type="component" value="Unassembled WGS sequence"/>
</dbReference>
<name>A0ABX1JRD7_9MICC</name>
<evidence type="ECO:0000313" key="1">
    <source>
        <dbReference type="EMBL" id="NKX51898.1"/>
    </source>
</evidence>
<dbReference type="SUPFAM" id="SSF142764">
    <property type="entry name" value="YgbK-like"/>
    <property type="match status" value="1"/>
</dbReference>
<protein>
    <submittedName>
        <fullName evidence="1">Uncharacterized protein</fullName>
    </submittedName>
</protein>
<proteinExistence type="predicted"/>
<gene>
    <name evidence="1" type="ORF">HER39_15260</name>
</gene>
<evidence type="ECO:0000313" key="2">
    <source>
        <dbReference type="Proteomes" id="UP000523795"/>
    </source>
</evidence>
<comment type="caution">
    <text evidence="1">The sequence shown here is derived from an EMBL/GenBank/DDBJ whole genome shotgun (WGS) entry which is preliminary data.</text>
</comment>
<accession>A0ABX1JRD7</accession>
<dbReference type="EMBL" id="JAAZSR010000341">
    <property type="protein sequence ID" value="NKX51898.1"/>
    <property type="molecule type" value="Genomic_DNA"/>
</dbReference>
<dbReference type="Gene3D" id="3.40.980.20">
    <property type="entry name" value="Four-carbon acid sugar kinase, nucleotide binding domain"/>
    <property type="match status" value="1"/>
</dbReference>